<dbReference type="OrthoDB" id="5680691at2"/>
<organism evidence="1 2">
    <name type="scientific">[Actinobacillus] rossii</name>
    <dbReference type="NCBI Taxonomy" id="123820"/>
    <lineage>
        <taxon>Bacteria</taxon>
        <taxon>Pseudomonadati</taxon>
        <taxon>Pseudomonadota</taxon>
        <taxon>Gammaproteobacteria</taxon>
        <taxon>Pasteurellales</taxon>
        <taxon>Pasteurellaceae</taxon>
    </lineage>
</organism>
<dbReference type="NCBIfam" id="NF033650">
    <property type="entry name" value="ANR_neg_reg"/>
    <property type="match status" value="1"/>
</dbReference>
<gene>
    <name evidence="1" type="ORF">NCTC10801_02260</name>
</gene>
<accession>A0A380U248</accession>
<keyword evidence="2" id="KW-1185">Reference proteome</keyword>
<protein>
    <recommendedName>
        <fullName evidence="3">ANR family transcriptional regulator</fullName>
    </recommendedName>
</protein>
<evidence type="ECO:0008006" key="3">
    <source>
        <dbReference type="Google" id="ProtNLM"/>
    </source>
</evidence>
<dbReference type="AlphaFoldDB" id="A0A380U248"/>
<dbReference type="Proteomes" id="UP000254649">
    <property type="component" value="Unassembled WGS sequence"/>
</dbReference>
<evidence type="ECO:0000313" key="1">
    <source>
        <dbReference type="EMBL" id="SUT94631.1"/>
    </source>
</evidence>
<dbReference type="InterPro" id="IPR047666">
    <property type="entry name" value="ANR_neg_reg"/>
</dbReference>
<dbReference type="EMBL" id="UFRQ01000003">
    <property type="protein sequence ID" value="SUT94631.1"/>
    <property type="molecule type" value="Genomic_DNA"/>
</dbReference>
<name>A0A380U248_9PAST</name>
<evidence type="ECO:0000313" key="2">
    <source>
        <dbReference type="Proteomes" id="UP000254649"/>
    </source>
</evidence>
<reference evidence="1 2" key="1">
    <citation type="submission" date="2018-06" db="EMBL/GenBank/DDBJ databases">
        <authorList>
            <consortium name="Pathogen Informatics"/>
            <person name="Doyle S."/>
        </authorList>
    </citation>
    <scope>NUCLEOTIDE SEQUENCE [LARGE SCALE GENOMIC DNA]</scope>
    <source>
        <strain evidence="1 2">NCTC10801</strain>
    </source>
</reference>
<sequence length="70" mass="8577">MNDREQIKQVWKQEYNEAAETAAKTERSGNYYQAAELWKKAREKALNLSQKEWCKQRYQYCINWASRREK</sequence>
<proteinExistence type="predicted"/>